<dbReference type="AlphaFoldDB" id="A0A2C9D258"/>
<dbReference type="Proteomes" id="UP000223606">
    <property type="component" value="Chromosome 1"/>
</dbReference>
<proteinExistence type="predicted"/>
<keyword evidence="2" id="KW-1185">Reference proteome</keyword>
<dbReference type="Gene3D" id="2.40.300.10">
    <property type="entry name" value="Head decoration protein D"/>
    <property type="match status" value="1"/>
</dbReference>
<dbReference type="RefSeq" id="WP_099554560.1">
    <property type="nucleotide sequence ID" value="NZ_LT960614.1"/>
</dbReference>
<dbReference type="InterPro" id="IPR004195">
    <property type="entry name" value="Head_decoration_D"/>
</dbReference>
<protein>
    <submittedName>
        <fullName evidence="1">Uncharacterized protein</fullName>
    </submittedName>
</protein>
<evidence type="ECO:0000313" key="1">
    <source>
        <dbReference type="EMBL" id="SON54324.1"/>
    </source>
</evidence>
<dbReference type="Pfam" id="PF02924">
    <property type="entry name" value="HDPD"/>
    <property type="match status" value="1"/>
</dbReference>
<organism evidence="1 2">
    <name type="scientific">Hartmannibacter diazotrophicus</name>
    <dbReference type="NCBI Taxonomy" id="1482074"/>
    <lineage>
        <taxon>Bacteria</taxon>
        <taxon>Pseudomonadati</taxon>
        <taxon>Pseudomonadota</taxon>
        <taxon>Alphaproteobacteria</taxon>
        <taxon>Hyphomicrobiales</taxon>
        <taxon>Pleomorphomonadaceae</taxon>
        <taxon>Hartmannibacter</taxon>
    </lineage>
</organism>
<gene>
    <name evidence="1" type="ORF">HDIA_0783</name>
</gene>
<dbReference type="SUPFAM" id="SSF51274">
    <property type="entry name" value="Head decoration protein D (gpD, major capsid protein D)"/>
    <property type="match status" value="1"/>
</dbReference>
<accession>A0A2C9D258</accession>
<dbReference type="KEGG" id="hdi:HDIA_0783"/>
<sequence length="146" mass="14987">MVTITPPYAASDAGVPSQWADTIEPVAEGLIVGDTPPVVTDDMVIAASQTFATAFVPVGFDGSGNLIPAVSGTTQAIGVLLRPVTTPASPLQGQPVLRQGCLNMDMIAWPASYDTEEKKLEAFRGAPTPTAIVVKKVRAGATVAAP</sequence>
<evidence type="ECO:0000313" key="2">
    <source>
        <dbReference type="Proteomes" id="UP000223606"/>
    </source>
</evidence>
<dbReference type="EMBL" id="LT960614">
    <property type="protein sequence ID" value="SON54324.1"/>
    <property type="molecule type" value="Genomic_DNA"/>
</dbReference>
<name>A0A2C9D258_9HYPH</name>
<dbReference type="InterPro" id="IPR036630">
    <property type="entry name" value="Head_decoration_D_sf"/>
</dbReference>
<reference evidence="2" key="1">
    <citation type="submission" date="2017-09" db="EMBL/GenBank/DDBJ databases">
        <title>Genome sequence of Nannocystis excedens DSM 71.</title>
        <authorList>
            <person name="Blom J."/>
        </authorList>
    </citation>
    <scope>NUCLEOTIDE SEQUENCE [LARGE SCALE GENOMIC DNA]</scope>
    <source>
        <strain evidence="2">type strain: E19</strain>
    </source>
</reference>
<dbReference type="OrthoDB" id="8449979at2"/>